<evidence type="ECO:0000256" key="6">
    <source>
        <dbReference type="SAM" id="Phobius"/>
    </source>
</evidence>
<reference evidence="8 9" key="1">
    <citation type="submission" date="2018-02" db="EMBL/GenBank/DDBJ databases">
        <title>The draft genome of Phyllobacterium myrsinacearum DSM5892.</title>
        <authorList>
            <person name="Li L."/>
            <person name="Liu L."/>
            <person name="Zhang X."/>
            <person name="Wang T."/>
        </authorList>
    </citation>
    <scope>NUCLEOTIDE SEQUENCE [LARGE SCALE GENOMIC DNA]</scope>
    <source>
        <strain evidence="8 9">DSM 5892</strain>
    </source>
</reference>
<keyword evidence="2" id="KW-1003">Cell membrane</keyword>
<evidence type="ECO:0000259" key="7">
    <source>
        <dbReference type="Pfam" id="PF09335"/>
    </source>
</evidence>
<evidence type="ECO:0000256" key="1">
    <source>
        <dbReference type="ARBA" id="ARBA00004651"/>
    </source>
</evidence>
<evidence type="ECO:0000256" key="5">
    <source>
        <dbReference type="ARBA" id="ARBA00023136"/>
    </source>
</evidence>
<dbReference type="InterPro" id="IPR051311">
    <property type="entry name" value="DedA_domain"/>
</dbReference>
<dbReference type="AlphaFoldDB" id="A0A2S9JPA4"/>
<dbReference type="EMBL" id="PVBT01000002">
    <property type="protein sequence ID" value="PRD55073.1"/>
    <property type="molecule type" value="Genomic_DNA"/>
</dbReference>
<keyword evidence="9" id="KW-1185">Reference proteome</keyword>
<feature type="transmembrane region" description="Helical" evidence="6">
    <location>
        <begin position="12"/>
        <end position="31"/>
    </location>
</feature>
<evidence type="ECO:0000313" key="9">
    <source>
        <dbReference type="Proteomes" id="UP000238563"/>
    </source>
</evidence>
<dbReference type="Proteomes" id="UP000238563">
    <property type="component" value="Unassembled WGS sequence"/>
</dbReference>
<dbReference type="GO" id="GO:0005886">
    <property type="term" value="C:plasma membrane"/>
    <property type="evidence" value="ECO:0007669"/>
    <property type="project" value="UniProtKB-SubCell"/>
</dbReference>
<dbReference type="PANTHER" id="PTHR42709">
    <property type="entry name" value="ALKALINE PHOSPHATASE LIKE PROTEIN"/>
    <property type="match status" value="1"/>
</dbReference>
<comment type="subcellular location">
    <subcellularLocation>
        <location evidence="1">Cell membrane</location>
        <topology evidence="1">Multi-pass membrane protein</topology>
    </subcellularLocation>
</comment>
<feature type="transmembrane region" description="Helical" evidence="6">
    <location>
        <begin position="181"/>
        <end position="200"/>
    </location>
</feature>
<feature type="transmembrane region" description="Helical" evidence="6">
    <location>
        <begin position="43"/>
        <end position="76"/>
    </location>
</feature>
<evidence type="ECO:0000256" key="4">
    <source>
        <dbReference type="ARBA" id="ARBA00022989"/>
    </source>
</evidence>
<evidence type="ECO:0000256" key="2">
    <source>
        <dbReference type="ARBA" id="ARBA00022475"/>
    </source>
</evidence>
<keyword evidence="3 6" id="KW-0812">Transmembrane</keyword>
<keyword evidence="5 6" id="KW-0472">Membrane</keyword>
<evidence type="ECO:0000256" key="3">
    <source>
        <dbReference type="ARBA" id="ARBA00022692"/>
    </source>
</evidence>
<dbReference type="RefSeq" id="WP_105733301.1">
    <property type="nucleotide sequence ID" value="NZ_PVBT01000002.1"/>
</dbReference>
<dbReference type="OrthoDB" id="9813426at2"/>
<name>A0A2S9JPA4_9HYPH</name>
<comment type="caution">
    <text evidence="8">The sequence shown here is derived from an EMBL/GenBank/DDBJ whole genome shotgun (WGS) entry which is preliminary data.</text>
</comment>
<gene>
    <name evidence="8" type="ORF">C5750_07750</name>
</gene>
<organism evidence="8 9">
    <name type="scientific">Phyllobacterium myrsinacearum</name>
    <dbReference type="NCBI Taxonomy" id="28101"/>
    <lineage>
        <taxon>Bacteria</taxon>
        <taxon>Pseudomonadati</taxon>
        <taxon>Pseudomonadota</taxon>
        <taxon>Alphaproteobacteria</taxon>
        <taxon>Hyphomicrobiales</taxon>
        <taxon>Phyllobacteriaceae</taxon>
        <taxon>Phyllobacterium</taxon>
    </lineage>
</organism>
<accession>A0A2S9JPA4</accession>
<sequence length="209" mass="22661">MPAADIAAEAPATIATLLSFGLVGFGSLALLEKFIPVIPSYVLFMLLGMTVPDGSGLGLAILVTTIGSAAGALGWFSLGWLLGPERAKAIVARYGRYVFLKPAFYERLTNSYRSNHFWVTLTGQVIPTVRIYLALPAGVLRLDPRSFTLATAVGTFLWNTPFLCLGYALRGTPYDPIHVGFWASVVLFIAEGSIILFFSLRRKRRAGQS</sequence>
<protein>
    <submittedName>
        <fullName evidence="8">DedA family protein</fullName>
    </submittedName>
</protein>
<feature type="transmembrane region" description="Helical" evidence="6">
    <location>
        <begin position="147"/>
        <end position="169"/>
    </location>
</feature>
<feature type="domain" description="VTT" evidence="7">
    <location>
        <begin position="38"/>
        <end position="167"/>
    </location>
</feature>
<keyword evidence="4 6" id="KW-1133">Transmembrane helix</keyword>
<dbReference type="InterPro" id="IPR032816">
    <property type="entry name" value="VTT_dom"/>
</dbReference>
<dbReference type="PANTHER" id="PTHR42709:SF6">
    <property type="entry name" value="UNDECAPRENYL PHOSPHATE TRANSPORTER A"/>
    <property type="match status" value="1"/>
</dbReference>
<proteinExistence type="predicted"/>
<dbReference type="Pfam" id="PF09335">
    <property type="entry name" value="VTT_dom"/>
    <property type="match status" value="1"/>
</dbReference>
<evidence type="ECO:0000313" key="8">
    <source>
        <dbReference type="EMBL" id="PRD55073.1"/>
    </source>
</evidence>